<name>A0A392SDG4_9FABA</name>
<comment type="caution">
    <text evidence="1">The sequence shown here is derived from an EMBL/GenBank/DDBJ whole genome shotgun (WGS) entry which is preliminary data.</text>
</comment>
<keyword evidence="2" id="KW-1185">Reference proteome</keyword>
<dbReference type="Proteomes" id="UP000265520">
    <property type="component" value="Unassembled WGS sequence"/>
</dbReference>
<protein>
    <submittedName>
        <fullName evidence="1">Uncharacterized protein</fullName>
    </submittedName>
</protein>
<evidence type="ECO:0000313" key="1">
    <source>
        <dbReference type="EMBL" id="MCI46689.1"/>
    </source>
</evidence>
<proteinExistence type="predicted"/>
<organism evidence="1 2">
    <name type="scientific">Trifolium medium</name>
    <dbReference type="NCBI Taxonomy" id="97028"/>
    <lineage>
        <taxon>Eukaryota</taxon>
        <taxon>Viridiplantae</taxon>
        <taxon>Streptophyta</taxon>
        <taxon>Embryophyta</taxon>
        <taxon>Tracheophyta</taxon>
        <taxon>Spermatophyta</taxon>
        <taxon>Magnoliopsida</taxon>
        <taxon>eudicotyledons</taxon>
        <taxon>Gunneridae</taxon>
        <taxon>Pentapetalae</taxon>
        <taxon>rosids</taxon>
        <taxon>fabids</taxon>
        <taxon>Fabales</taxon>
        <taxon>Fabaceae</taxon>
        <taxon>Papilionoideae</taxon>
        <taxon>50 kb inversion clade</taxon>
        <taxon>NPAAA clade</taxon>
        <taxon>Hologalegina</taxon>
        <taxon>IRL clade</taxon>
        <taxon>Trifolieae</taxon>
        <taxon>Trifolium</taxon>
    </lineage>
</organism>
<reference evidence="1 2" key="1">
    <citation type="journal article" date="2018" name="Front. Plant Sci.">
        <title>Red Clover (Trifolium pratense) and Zigzag Clover (T. medium) - A Picture of Genomic Similarities and Differences.</title>
        <authorList>
            <person name="Dluhosova J."/>
            <person name="Istvanek J."/>
            <person name="Nedelnik J."/>
            <person name="Repkova J."/>
        </authorList>
    </citation>
    <scope>NUCLEOTIDE SEQUENCE [LARGE SCALE GENOMIC DNA]</scope>
    <source>
        <strain evidence="2">cv. 10/8</strain>
        <tissue evidence="1">Leaf</tissue>
    </source>
</reference>
<evidence type="ECO:0000313" key="2">
    <source>
        <dbReference type="Proteomes" id="UP000265520"/>
    </source>
</evidence>
<sequence>VVWEVELEPESVAKLNGAFVGFLAEHKDTLAIQQIFFMDGFQNIKVSPLGSKNGHRSMFLISGQSG</sequence>
<feature type="non-terminal residue" evidence="1">
    <location>
        <position position="1"/>
    </location>
</feature>
<dbReference type="AlphaFoldDB" id="A0A392SDG4"/>
<dbReference type="EMBL" id="LXQA010361124">
    <property type="protein sequence ID" value="MCI46689.1"/>
    <property type="molecule type" value="Genomic_DNA"/>
</dbReference>
<accession>A0A392SDG4</accession>